<keyword evidence="7" id="KW-0732">Signal</keyword>
<evidence type="ECO:0000256" key="3">
    <source>
        <dbReference type="ARBA" id="ARBA00023110"/>
    </source>
</evidence>
<feature type="chain" id="PRO_5020861537" description="Peptidyl-prolyl cis-trans isomerase" evidence="7">
    <location>
        <begin position="22"/>
        <end position="162"/>
    </location>
</feature>
<dbReference type="Proteomes" id="UP000295334">
    <property type="component" value="Unassembled WGS sequence"/>
</dbReference>
<proteinExistence type="inferred from homology"/>
<dbReference type="EC" id="5.2.1.8" evidence="6"/>
<dbReference type="AlphaFoldDB" id="A0A4R1BJM0"/>
<dbReference type="PANTHER" id="PTHR43811">
    <property type="entry name" value="FKBP-TYPE PEPTIDYL-PROLYL CIS-TRANS ISOMERASE FKPA"/>
    <property type="match status" value="1"/>
</dbReference>
<dbReference type="EMBL" id="SJZI01000008">
    <property type="protein sequence ID" value="TCJ17447.1"/>
    <property type="molecule type" value="Genomic_DNA"/>
</dbReference>
<comment type="caution">
    <text evidence="9">The sequence shown here is derived from an EMBL/GenBank/DDBJ whole genome shotgun (WGS) entry which is preliminary data.</text>
</comment>
<dbReference type="SUPFAM" id="SSF54534">
    <property type="entry name" value="FKBP-like"/>
    <property type="match status" value="1"/>
</dbReference>
<keyword evidence="10" id="KW-1185">Reference proteome</keyword>
<evidence type="ECO:0000256" key="7">
    <source>
        <dbReference type="SAM" id="SignalP"/>
    </source>
</evidence>
<evidence type="ECO:0000256" key="6">
    <source>
        <dbReference type="RuleBase" id="RU003915"/>
    </source>
</evidence>
<evidence type="ECO:0000256" key="1">
    <source>
        <dbReference type="ARBA" id="ARBA00000971"/>
    </source>
</evidence>
<dbReference type="Gene3D" id="3.10.50.40">
    <property type="match status" value="1"/>
</dbReference>
<reference evidence="9 10" key="1">
    <citation type="submission" date="2019-03" db="EMBL/GenBank/DDBJ databases">
        <authorList>
            <person name="Kim M.K.M."/>
        </authorList>
    </citation>
    <scope>NUCLEOTIDE SEQUENCE [LARGE SCALE GENOMIC DNA]</scope>
    <source>
        <strain evidence="9 10">17J68-12</strain>
    </source>
</reference>
<keyword evidence="4 5" id="KW-0413">Isomerase</keyword>
<dbReference type="InterPro" id="IPR046357">
    <property type="entry name" value="PPIase_dom_sf"/>
</dbReference>
<dbReference type="InterPro" id="IPR001179">
    <property type="entry name" value="PPIase_FKBP_dom"/>
</dbReference>
<comment type="catalytic activity">
    <reaction evidence="1 5 6">
        <text>[protein]-peptidylproline (omega=180) = [protein]-peptidylproline (omega=0)</text>
        <dbReference type="Rhea" id="RHEA:16237"/>
        <dbReference type="Rhea" id="RHEA-COMP:10747"/>
        <dbReference type="Rhea" id="RHEA-COMP:10748"/>
        <dbReference type="ChEBI" id="CHEBI:83833"/>
        <dbReference type="ChEBI" id="CHEBI:83834"/>
        <dbReference type="EC" id="5.2.1.8"/>
    </reaction>
</comment>
<dbReference type="PANTHER" id="PTHR43811:SF19">
    <property type="entry name" value="39 KDA FK506-BINDING NUCLEAR PROTEIN"/>
    <property type="match status" value="1"/>
</dbReference>
<evidence type="ECO:0000256" key="5">
    <source>
        <dbReference type="PROSITE-ProRule" id="PRU00277"/>
    </source>
</evidence>
<keyword evidence="3 5" id="KW-0697">Rotamase</keyword>
<evidence type="ECO:0000259" key="8">
    <source>
        <dbReference type="PROSITE" id="PS50059"/>
    </source>
</evidence>
<evidence type="ECO:0000313" key="10">
    <source>
        <dbReference type="Proteomes" id="UP000295334"/>
    </source>
</evidence>
<dbReference type="GO" id="GO:0003755">
    <property type="term" value="F:peptidyl-prolyl cis-trans isomerase activity"/>
    <property type="evidence" value="ECO:0007669"/>
    <property type="project" value="UniProtKB-UniRule"/>
</dbReference>
<organism evidence="9 10">
    <name type="scientific">Flaviaesturariibacter flavus</name>
    <dbReference type="NCBI Taxonomy" id="2502780"/>
    <lineage>
        <taxon>Bacteria</taxon>
        <taxon>Pseudomonadati</taxon>
        <taxon>Bacteroidota</taxon>
        <taxon>Chitinophagia</taxon>
        <taxon>Chitinophagales</taxon>
        <taxon>Chitinophagaceae</taxon>
        <taxon>Flaviaestuariibacter</taxon>
    </lineage>
</organism>
<evidence type="ECO:0000313" key="9">
    <source>
        <dbReference type="EMBL" id="TCJ17447.1"/>
    </source>
</evidence>
<dbReference type="PROSITE" id="PS50059">
    <property type="entry name" value="FKBP_PPIASE"/>
    <property type="match status" value="1"/>
</dbReference>
<dbReference type="OrthoDB" id="9814548at2"/>
<dbReference type="PROSITE" id="PS51257">
    <property type="entry name" value="PROKAR_LIPOPROTEIN"/>
    <property type="match status" value="1"/>
</dbReference>
<evidence type="ECO:0000256" key="4">
    <source>
        <dbReference type="ARBA" id="ARBA00023235"/>
    </source>
</evidence>
<dbReference type="RefSeq" id="WP_131447260.1">
    <property type="nucleotide sequence ID" value="NZ_SJZI01000008.1"/>
</dbReference>
<feature type="domain" description="PPIase FKBP-type" evidence="8">
    <location>
        <begin position="78"/>
        <end position="162"/>
    </location>
</feature>
<sequence length="162" mass="16831">MMRILFAASAAAFVLTGCLKAKDTGCRFDECAVIAPASEVTAVENYLASNNITNATKHCSGAYYRVLQQGGGATPNGCSTVNATYAGYLTNGNRFDSATATFPLGQVIRGWTALLPKVNSGGRIQLFIPPTLGYGAQAVGSGSNSIPANSILVFNITVNDVQ</sequence>
<dbReference type="Pfam" id="PF00254">
    <property type="entry name" value="FKBP_C"/>
    <property type="match status" value="1"/>
</dbReference>
<feature type="signal peptide" evidence="7">
    <location>
        <begin position="1"/>
        <end position="21"/>
    </location>
</feature>
<name>A0A4R1BJM0_9BACT</name>
<accession>A0A4R1BJM0</accession>
<gene>
    <name evidence="9" type="ORF">EPD60_04450</name>
</gene>
<protein>
    <recommendedName>
        <fullName evidence="6">Peptidyl-prolyl cis-trans isomerase</fullName>
        <ecNumber evidence="6">5.2.1.8</ecNumber>
    </recommendedName>
</protein>
<evidence type="ECO:0000256" key="2">
    <source>
        <dbReference type="ARBA" id="ARBA00006577"/>
    </source>
</evidence>
<comment type="similarity">
    <text evidence="2 6">Belongs to the FKBP-type PPIase family.</text>
</comment>